<proteinExistence type="predicted"/>
<protein>
    <submittedName>
        <fullName evidence="1">Uncharacterized protein</fullName>
    </submittedName>
</protein>
<sequence>MSDGCGWEKVKHFPRTTPKGKSYYYKLEIHPLEFGMKTHPYQQHTDSICLSYDGDVLDTEKVPKNIYIFFTPSILVEFKQREETYILEEARSSRRAKIQWRGGNEKPD</sequence>
<dbReference type="EMBL" id="KQ090904">
    <property type="protein sequence ID" value="KMS94775.1"/>
    <property type="molecule type" value="Genomic_DNA"/>
</dbReference>
<organism evidence="1 2">
    <name type="scientific">Beta vulgaris subsp. vulgaris</name>
    <name type="common">Beet</name>
    <dbReference type="NCBI Taxonomy" id="3555"/>
    <lineage>
        <taxon>Eukaryota</taxon>
        <taxon>Viridiplantae</taxon>
        <taxon>Streptophyta</taxon>
        <taxon>Embryophyta</taxon>
        <taxon>Tracheophyta</taxon>
        <taxon>Spermatophyta</taxon>
        <taxon>Magnoliopsida</taxon>
        <taxon>eudicotyledons</taxon>
        <taxon>Gunneridae</taxon>
        <taxon>Pentapetalae</taxon>
        <taxon>Caryophyllales</taxon>
        <taxon>Chenopodiaceae</taxon>
        <taxon>Betoideae</taxon>
        <taxon>Beta</taxon>
    </lineage>
</organism>
<evidence type="ECO:0000313" key="2">
    <source>
        <dbReference type="Proteomes" id="UP000035740"/>
    </source>
</evidence>
<dbReference type="Proteomes" id="UP000035740">
    <property type="component" value="Unassembled WGS sequence"/>
</dbReference>
<dbReference type="Gramene" id="KMS94775">
    <property type="protein sequence ID" value="KMS94775"/>
    <property type="gene ID" value="BVRB_015400"/>
</dbReference>
<name>A0A0J8DVA6_BETVV</name>
<evidence type="ECO:0000313" key="1">
    <source>
        <dbReference type="EMBL" id="KMS94775.1"/>
    </source>
</evidence>
<keyword evidence="2" id="KW-1185">Reference proteome</keyword>
<accession>A0A0J8DVA6</accession>
<gene>
    <name evidence="1" type="ORF">BVRB_015400</name>
</gene>
<reference evidence="1 2" key="1">
    <citation type="journal article" date="2014" name="Nature">
        <title>The genome of the recently domesticated crop plant sugar beet (Beta vulgaris).</title>
        <authorList>
            <person name="Dohm J.C."/>
            <person name="Minoche A.E."/>
            <person name="Holtgrawe D."/>
            <person name="Capella-Gutierrez S."/>
            <person name="Zakrzewski F."/>
            <person name="Tafer H."/>
            <person name="Rupp O."/>
            <person name="Sorensen T.R."/>
            <person name="Stracke R."/>
            <person name="Reinhardt R."/>
            <person name="Goesmann A."/>
            <person name="Kraft T."/>
            <person name="Schulz B."/>
            <person name="Stadler P.F."/>
            <person name="Schmidt T."/>
            <person name="Gabaldon T."/>
            <person name="Lehrach H."/>
            <person name="Weisshaar B."/>
            <person name="Himmelbauer H."/>
        </authorList>
    </citation>
    <scope>NUCLEOTIDE SEQUENCE [LARGE SCALE GENOMIC DNA]</scope>
    <source>
        <tissue evidence="1">Taproot</tissue>
    </source>
</reference>
<dbReference type="AlphaFoldDB" id="A0A0J8DVA6"/>